<dbReference type="InterPro" id="IPR017441">
    <property type="entry name" value="Protein_kinase_ATP_BS"/>
</dbReference>
<keyword evidence="3 12" id="KW-0812">Transmembrane</keyword>
<evidence type="ECO:0000256" key="12">
    <source>
        <dbReference type="SAM" id="Phobius"/>
    </source>
</evidence>
<evidence type="ECO:0000259" key="14">
    <source>
        <dbReference type="PROSITE" id="PS50011"/>
    </source>
</evidence>
<dbReference type="GO" id="GO:0016020">
    <property type="term" value="C:membrane"/>
    <property type="evidence" value="ECO:0007669"/>
    <property type="project" value="UniProtKB-SubCell"/>
</dbReference>
<sequence>MSSRPPLCHFHFFFCFFSLLSRIQSNDLQILVKLKSTLQTPNTSVFDSWESSNSMCKNFTGITCNSNGLVTEIELSNQNLTGVVPLDLICQLQSLEKLSLGFNHFNGQIMAELQDCVKLHYLDLGNNLFRGSFPNISSLSQLESLYLNQSGFSGNFPWKSLQRMTSLIQLSLGDNLFEDFQFPNEVLQLTNLKCLYLSYCNIQGPIPAGIGNLKQLTILELSDNNMTGEIPTEIGKLVNLRKLEFFNNSFTGKLPIGLRNITKLELFDALQNYLEGVLSELRFLNKLVSLQLYENKLSGQVPSEFGKFNRLVNLTLYRNSFTGPLPQNLGTWAKLGFIDVSENFFNGPIPPNMCKQGTLRELLLLQNNLTGKIPVTYAKCSTLYRFRVNNNFLSGTVPTGIWGLPNLSIIDISLNSIEGAITSDIKKCQLFASNNCLSGALPTEIFEATSLVSIKLNDNQISGNIPTGIGDLKRLSVLHFQNNKLSGPIPETVSFCEYLNDINFANNLLSGHIPSSLGSLKTLYVLNLSYNQLSGEIPRSFASLPLSILDLSHNRLNDSQLSKDIMALIIICLALGLLLLVAALVFCFKLKKSGKDRDCSLKDKSWNVNSFHMLTFIVDQILDSIKQENLIGRGRSGTVYKALVCNGTELRAVNHILNTDYARKSKEFDSEVRTLSSIRHVNVVKLYCSITSEDSCLLVYEYLRNGSLVIPPIDCAVQNMPTHTEWTKSAMCIVSEWY</sequence>
<dbReference type="GO" id="GO:0009791">
    <property type="term" value="P:post-embryonic development"/>
    <property type="evidence" value="ECO:0007669"/>
    <property type="project" value="UniProtKB-ARBA"/>
</dbReference>
<dbReference type="GO" id="GO:0006952">
    <property type="term" value="P:defense response"/>
    <property type="evidence" value="ECO:0007669"/>
    <property type="project" value="UniProtKB-ARBA"/>
</dbReference>
<feature type="signal peptide" evidence="13">
    <location>
        <begin position="1"/>
        <end position="25"/>
    </location>
</feature>
<dbReference type="InterPro" id="IPR032675">
    <property type="entry name" value="LRR_dom_sf"/>
</dbReference>
<dbReference type="FunFam" id="3.80.10.10:FF:000233">
    <property type="entry name" value="Leucine-rich repeat receptor-like protein kinase TDR"/>
    <property type="match status" value="1"/>
</dbReference>
<evidence type="ECO:0000313" key="15">
    <source>
        <dbReference type="EMBL" id="KAK7842026.1"/>
    </source>
</evidence>
<evidence type="ECO:0000256" key="7">
    <source>
        <dbReference type="ARBA" id="ARBA00022840"/>
    </source>
</evidence>
<dbReference type="InterPro" id="IPR011009">
    <property type="entry name" value="Kinase-like_dom_sf"/>
</dbReference>
<feature type="chain" id="PRO_5043855562" evidence="13">
    <location>
        <begin position="26"/>
        <end position="738"/>
    </location>
</feature>
<keyword evidence="4 13" id="KW-0732">Signal</keyword>
<dbReference type="PANTHER" id="PTHR48060">
    <property type="entry name" value="DNA DAMAGE-REPAIR/TOLERATION PROTEIN DRT100"/>
    <property type="match status" value="1"/>
</dbReference>
<keyword evidence="5" id="KW-0677">Repeat</keyword>
<name>A0AAW0KTR3_QUESU</name>
<dbReference type="Gene3D" id="3.80.10.10">
    <property type="entry name" value="Ribonuclease Inhibitor"/>
    <property type="match status" value="4"/>
</dbReference>
<feature type="transmembrane region" description="Helical" evidence="12">
    <location>
        <begin position="565"/>
        <end position="588"/>
    </location>
</feature>
<evidence type="ECO:0000313" key="16">
    <source>
        <dbReference type="Proteomes" id="UP000237347"/>
    </source>
</evidence>
<proteinExistence type="predicted"/>
<keyword evidence="9 12" id="KW-0472">Membrane</keyword>
<keyword evidence="8 12" id="KW-1133">Transmembrane helix</keyword>
<evidence type="ECO:0000256" key="8">
    <source>
        <dbReference type="ARBA" id="ARBA00022989"/>
    </source>
</evidence>
<dbReference type="FunFam" id="3.80.10.10:FF:000453">
    <property type="entry name" value="Leucine-rich receptor-like protein kinase family protein"/>
    <property type="match status" value="1"/>
</dbReference>
<dbReference type="InterPro" id="IPR000719">
    <property type="entry name" value="Prot_kinase_dom"/>
</dbReference>
<feature type="binding site" evidence="11">
    <location>
        <position position="664"/>
    </location>
    <ligand>
        <name>ATP</name>
        <dbReference type="ChEBI" id="CHEBI:30616"/>
    </ligand>
</feature>
<evidence type="ECO:0000256" key="1">
    <source>
        <dbReference type="ARBA" id="ARBA00004167"/>
    </source>
</evidence>
<feature type="domain" description="Protein kinase" evidence="14">
    <location>
        <begin position="625"/>
        <end position="738"/>
    </location>
</feature>
<dbReference type="Pfam" id="PF00560">
    <property type="entry name" value="LRR_1"/>
    <property type="match status" value="4"/>
</dbReference>
<organism evidence="15 16">
    <name type="scientific">Quercus suber</name>
    <name type="common">Cork oak</name>
    <dbReference type="NCBI Taxonomy" id="58331"/>
    <lineage>
        <taxon>Eukaryota</taxon>
        <taxon>Viridiplantae</taxon>
        <taxon>Streptophyta</taxon>
        <taxon>Embryophyta</taxon>
        <taxon>Tracheophyta</taxon>
        <taxon>Spermatophyta</taxon>
        <taxon>Magnoliopsida</taxon>
        <taxon>eudicotyledons</taxon>
        <taxon>Gunneridae</taxon>
        <taxon>Pentapetalae</taxon>
        <taxon>rosids</taxon>
        <taxon>fabids</taxon>
        <taxon>Fagales</taxon>
        <taxon>Fagaceae</taxon>
        <taxon>Quercus</taxon>
    </lineage>
</organism>
<protein>
    <submittedName>
        <fullName evidence="15">Receptor-like protein kinase 7</fullName>
    </submittedName>
</protein>
<dbReference type="InterPro" id="IPR053211">
    <property type="entry name" value="DNA_repair-toleration"/>
</dbReference>
<dbReference type="GO" id="GO:0005524">
    <property type="term" value="F:ATP binding"/>
    <property type="evidence" value="ECO:0007669"/>
    <property type="project" value="UniProtKB-UniRule"/>
</dbReference>
<evidence type="ECO:0000256" key="5">
    <source>
        <dbReference type="ARBA" id="ARBA00022737"/>
    </source>
</evidence>
<dbReference type="Pfam" id="PF08263">
    <property type="entry name" value="LRRNT_2"/>
    <property type="match status" value="1"/>
</dbReference>
<accession>A0AAW0KTR3</accession>
<reference evidence="15 16" key="1">
    <citation type="journal article" date="2018" name="Sci. Data">
        <title>The draft genome sequence of cork oak.</title>
        <authorList>
            <person name="Ramos A.M."/>
            <person name="Usie A."/>
            <person name="Barbosa P."/>
            <person name="Barros P.M."/>
            <person name="Capote T."/>
            <person name="Chaves I."/>
            <person name="Simoes F."/>
            <person name="Abreu I."/>
            <person name="Carrasquinho I."/>
            <person name="Faro C."/>
            <person name="Guimaraes J.B."/>
            <person name="Mendonca D."/>
            <person name="Nobrega F."/>
            <person name="Rodrigues L."/>
            <person name="Saibo N.J.M."/>
            <person name="Varela M.C."/>
            <person name="Egas C."/>
            <person name="Matos J."/>
            <person name="Miguel C.M."/>
            <person name="Oliveira M.M."/>
            <person name="Ricardo C.P."/>
            <person name="Goncalves S."/>
        </authorList>
    </citation>
    <scope>NUCLEOTIDE SEQUENCE [LARGE SCALE GENOMIC DNA]</scope>
    <source>
        <strain evidence="16">cv. HL8</strain>
    </source>
</reference>
<keyword evidence="10" id="KW-0325">Glycoprotein</keyword>
<comment type="subcellular location">
    <subcellularLocation>
        <location evidence="1">Membrane</location>
        <topology evidence="1">Single-pass membrane protein</topology>
    </subcellularLocation>
</comment>
<gene>
    <name evidence="15" type="primary">RLK7_4</name>
    <name evidence="15" type="ORF">CFP56_014385</name>
</gene>
<evidence type="ECO:0000256" key="3">
    <source>
        <dbReference type="ARBA" id="ARBA00022692"/>
    </source>
</evidence>
<dbReference type="Proteomes" id="UP000237347">
    <property type="component" value="Unassembled WGS sequence"/>
</dbReference>
<dbReference type="PROSITE" id="PS50011">
    <property type="entry name" value="PROTEIN_KINASE_DOM"/>
    <property type="match status" value="1"/>
</dbReference>
<keyword evidence="7 11" id="KW-0067">ATP-binding</keyword>
<evidence type="ECO:0000256" key="13">
    <source>
        <dbReference type="SAM" id="SignalP"/>
    </source>
</evidence>
<evidence type="ECO:0000256" key="11">
    <source>
        <dbReference type="PROSITE-ProRule" id="PRU10141"/>
    </source>
</evidence>
<dbReference type="InterPro" id="IPR001611">
    <property type="entry name" value="Leu-rich_rpt"/>
</dbReference>
<dbReference type="AlphaFoldDB" id="A0AAW0KTR3"/>
<dbReference type="GO" id="GO:0051707">
    <property type="term" value="P:response to other organism"/>
    <property type="evidence" value="ECO:0007669"/>
    <property type="project" value="UniProtKB-ARBA"/>
</dbReference>
<dbReference type="SUPFAM" id="SSF52058">
    <property type="entry name" value="L domain-like"/>
    <property type="match status" value="3"/>
</dbReference>
<dbReference type="PANTHER" id="PTHR48060:SF21">
    <property type="entry name" value="L DOMAIN-LIKE PROTEIN"/>
    <property type="match status" value="1"/>
</dbReference>
<dbReference type="InterPro" id="IPR013210">
    <property type="entry name" value="LRR_N_plant-typ"/>
</dbReference>
<comment type="caution">
    <text evidence="15">The sequence shown here is derived from an EMBL/GenBank/DDBJ whole genome shotgun (WGS) entry which is preliminary data.</text>
</comment>
<dbReference type="GO" id="GO:0004672">
    <property type="term" value="F:protein kinase activity"/>
    <property type="evidence" value="ECO:0007669"/>
    <property type="project" value="InterPro"/>
</dbReference>
<evidence type="ECO:0000256" key="2">
    <source>
        <dbReference type="ARBA" id="ARBA00022614"/>
    </source>
</evidence>
<dbReference type="Pfam" id="PF00069">
    <property type="entry name" value="Pkinase"/>
    <property type="match status" value="1"/>
</dbReference>
<evidence type="ECO:0000256" key="10">
    <source>
        <dbReference type="ARBA" id="ARBA00023180"/>
    </source>
</evidence>
<evidence type="ECO:0000256" key="4">
    <source>
        <dbReference type="ARBA" id="ARBA00022729"/>
    </source>
</evidence>
<dbReference type="EMBL" id="PKMF04000228">
    <property type="protein sequence ID" value="KAK7842026.1"/>
    <property type="molecule type" value="Genomic_DNA"/>
</dbReference>
<keyword evidence="6 11" id="KW-0547">Nucleotide-binding</keyword>
<dbReference type="SUPFAM" id="SSF56112">
    <property type="entry name" value="Protein kinase-like (PK-like)"/>
    <property type="match status" value="1"/>
</dbReference>
<dbReference type="Gene3D" id="3.30.200.20">
    <property type="entry name" value="Phosphorylase Kinase, domain 1"/>
    <property type="match status" value="1"/>
</dbReference>
<dbReference type="FunFam" id="3.80.10.10:FF:000234">
    <property type="entry name" value="Probable inactive receptor kinase RLK902"/>
    <property type="match status" value="1"/>
</dbReference>
<dbReference type="PROSITE" id="PS00107">
    <property type="entry name" value="PROTEIN_KINASE_ATP"/>
    <property type="match status" value="1"/>
</dbReference>
<keyword evidence="16" id="KW-1185">Reference proteome</keyword>
<evidence type="ECO:0000256" key="9">
    <source>
        <dbReference type="ARBA" id="ARBA00023136"/>
    </source>
</evidence>
<evidence type="ECO:0000256" key="6">
    <source>
        <dbReference type="ARBA" id="ARBA00022741"/>
    </source>
</evidence>
<keyword evidence="2" id="KW-0433">Leucine-rich repeat</keyword>